<sequence length="1011" mass="112100">MLASESSQEAPAGSFAESFKHTKGELFAIENLLDETDLLHSWKREARPKSNRKKDSQRIPSHGSSRKPCASEDTAVSQREAALDTMRAGVHTFDDILEVFAKGQACQLSVFFCRSPADALDFQPYDLKVYPPDHPVPPREADYYTVTMTGVVHVCCGQPTELTPLATFVRQRTLFRVLRSIPFYKHFIVRRALQRWHKNTRQALFKRLRAKVGQILLPVQPPFRAALQEVRGHVEAIASVPVLSLAPPEGGGGPWELAPFMQLQSSLREAELQKGLDNLAADIQQVAEQVVCEVGERLIKLGEQKQRRKANRHEDLCRSLAMVKHERLEHARQNELALSDSASLERVLRLIDYWMADALAALTISATKTLVAAMHPENNSAFTGLLMTSAAFQPEGRALLPCHSQVDKALNVDLLDAALEVAHSLPRPLCMRSFTPQLHGRPSSLYLRELLWDSKEYKAARKRINGILAEDFAAAEAAAAIYEPLHKIHSFGTTWSFELWSRDPRGVADMRGQLEELQAWAVEVEHMRMGTTLGCLQLEGHTLKADLHPIINTAQTQVKGLVLSQARQTAARCLNDMTALSAALNDRSPSLAAFCACLALSEEQAGIKQEMLQEVTDADDMFELLLQHGDRLSLADQVLRDDLTNAAEQYVTALRGAEQHVAASRKLQEYAWRSEAMALQRKCSTLVSELEGSSALHDPHTGTISVMDKLDEASTRLSTLQTEIEEHEHLREMLHLPPLPLGDVGKASAVLDMLHILWGAIKVLDDHIPEWTSAPLMDPTTGHVALDGACIQKEIFSLLGLVKINTTRYRMQQYTLEDLQAAGLARHLQAVQGIAHAAEQELAIEDALADMQQLWGFGRVAVYRPDNSRITSSGQRALHLGDNAHIQALLSSQTEQLQAILISPHLEPVKPQVLAWQRSLRDVGHMLESLAATQADYDAMQESIALPGRTIKPDAQRTQVQVEDKWMAVLKQAGRASSALVLASTIEWGQVLDHTAACILLERAKLPNPSP</sequence>
<feature type="domain" description="Dynein heavy chain linker" evidence="2">
    <location>
        <begin position="793"/>
        <end position="980"/>
    </location>
</feature>
<dbReference type="PANTHER" id="PTHR45703">
    <property type="entry name" value="DYNEIN HEAVY CHAIN"/>
    <property type="match status" value="1"/>
</dbReference>
<dbReference type="Gene3D" id="1.10.287.2620">
    <property type="match status" value="1"/>
</dbReference>
<dbReference type="InterPro" id="IPR042222">
    <property type="entry name" value="Dynein_2_N"/>
</dbReference>
<evidence type="ECO:0000256" key="1">
    <source>
        <dbReference type="SAM" id="MobiDB-lite"/>
    </source>
</evidence>
<dbReference type="Proteomes" id="UP001465755">
    <property type="component" value="Unassembled WGS sequence"/>
</dbReference>
<keyword evidence="4" id="KW-1185">Reference proteome</keyword>
<dbReference type="InterPro" id="IPR026983">
    <property type="entry name" value="DHC"/>
</dbReference>
<comment type="caution">
    <text evidence="3">The sequence shown here is derived from an EMBL/GenBank/DDBJ whole genome shotgun (WGS) entry which is preliminary data.</text>
</comment>
<dbReference type="InterPro" id="IPR013602">
    <property type="entry name" value="Dynein_heavy_linker"/>
</dbReference>
<reference evidence="3 4" key="1">
    <citation type="journal article" date="2024" name="Nat. Commun.">
        <title>Phylogenomics reveals the evolutionary origins of lichenization in chlorophyte algae.</title>
        <authorList>
            <person name="Puginier C."/>
            <person name="Libourel C."/>
            <person name="Otte J."/>
            <person name="Skaloud P."/>
            <person name="Haon M."/>
            <person name="Grisel S."/>
            <person name="Petersen M."/>
            <person name="Berrin J.G."/>
            <person name="Delaux P.M."/>
            <person name="Dal Grande F."/>
            <person name="Keller J."/>
        </authorList>
    </citation>
    <scope>NUCLEOTIDE SEQUENCE [LARGE SCALE GENOMIC DNA]</scope>
    <source>
        <strain evidence="3 4">SAG 2036</strain>
    </source>
</reference>
<accession>A0AAW1PGD9</accession>
<proteinExistence type="predicted"/>
<evidence type="ECO:0000313" key="3">
    <source>
        <dbReference type="EMBL" id="KAK9807207.1"/>
    </source>
</evidence>
<dbReference type="AlphaFoldDB" id="A0AAW1PGD9"/>
<dbReference type="GO" id="GO:0030286">
    <property type="term" value="C:dynein complex"/>
    <property type="evidence" value="ECO:0007669"/>
    <property type="project" value="InterPro"/>
</dbReference>
<dbReference type="GO" id="GO:0007018">
    <property type="term" value="P:microtubule-based movement"/>
    <property type="evidence" value="ECO:0007669"/>
    <property type="project" value="InterPro"/>
</dbReference>
<dbReference type="Gene3D" id="1.20.140.100">
    <property type="entry name" value="Dynein heavy chain, N-terminal domain 2"/>
    <property type="match status" value="1"/>
</dbReference>
<organism evidence="3 4">
    <name type="scientific">Symbiochloris irregularis</name>
    <dbReference type="NCBI Taxonomy" id="706552"/>
    <lineage>
        <taxon>Eukaryota</taxon>
        <taxon>Viridiplantae</taxon>
        <taxon>Chlorophyta</taxon>
        <taxon>core chlorophytes</taxon>
        <taxon>Trebouxiophyceae</taxon>
        <taxon>Trebouxiales</taxon>
        <taxon>Trebouxiaceae</taxon>
        <taxon>Symbiochloris</taxon>
    </lineage>
</organism>
<name>A0AAW1PGD9_9CHLO</name>
<dbReference type="GO" id="GO:0051959">
    <property type="term" value="F:dynein light intermediate chain binding"/>
    <property type="evidence" value="ECO:0007669"/>
    <property type="project" value="InterPro"/>
</dbReference>
<dbReference type="Pfam" id="PF08393">
    <property type="entry name" value="DHC_N2"/>
    <property type="match status" value="1"/>
</dbReference>
<dbReference type="PANTHER" id="PTHR45703:SF35">
    <property type="entry name" value="DYNEIN HEAVY CHAIN"/>
    <property type="match status" value="1"/>
</dbReference>
<evidence type="ECO:0000259" key="2">
    <source>
        <dbReference type="Pfam" id="PF08393"/>
    </source>
</evidence>
<protein>
    <recommendedName>
        <fullName evidence="2">Dynein heavy chain linker domain-containing protein</fullName>
    </recommendedName>
</protein>
<dbReference type="GO" id="GO:0045505">
    <property type="term" value="F:dynein intermediate chain binding"/>
    <property type="evidence" value="ECO:0007669"/>
    <property type="project" value="InterPro"/>
</dbReference>
<evidence type="ECO:0000313" key="4">
    <source>
        <dbReference type="Proteomes" id="UP001465755"/>
    </source>
</evidence>
<feature type="compositionally biased region" description="Basic and acidic residues" evidence="1">
    <location>
        <begin position="44"/>
        <end position="57"/>
    </location>
</feature>
<dbReference type="EMBL" id="JALJOQ010000033">
    <property type="protein sequence ID" value="KAK9807207.1"/>
    <property type="molecule type" value="Genomic_DNA"/>
</dbReference>
<feature type="region of interest" description="Disordered" evidence="1">
    <location>
        <begin position="44"/>
        <end position="77"/>
    </location>
</feature>
<gene>
    <name evidence="3" type="ORF">WJX73_008905</name>
</gene>